<dbReference type="PANTHER" id="PTHR45947">
    <property type="entry name" value="SULFOQUINOVOSYL TRANSFERASE SQD2"/>
    <property type="match status" value="1"/>
</dbReference>
<dbReference type="InterPro" id="IPR001296">
    <property type="entry name" value="Glyco_trans_1"/>
</dbReference>
<dbReference type="EMBL" id="DABBID010000001">
    <property type="protein sequence ID" value="HAH4304717.1"/>
    <property type="molecule type" value="Genomic_DNA"/>
</dbReference>
<sequence length="374" mass="42292">MLKVLHFYKTYYPDTFGGIEQVIYQLSESGLNFGVESTVLSLSKRGDYDNEKIGSHRVYYAKTNFEIASTPFSVSSISKFRKLAKEADIIHYHFPFPFMDMLHFIDGIKKTSIVSYHSDIVKQKSFLRLYSPLMNRFLAAVDYIVTASPNYAQTSPVLQKFKNKVKVIPYGLNESSYPLITAEKLEYWRQKVGDKFFLFIGAFRYYKGLHTLLDAAYTTSLPIVIVGSGGIEKEIRLRANQLNLSNVHFVGALPEDDKAALLQLCYAVVFPSHLRSEAFGITLLEGAMYGKPLISCEIGTGTSFINIDCHTGLVVPPCDHLSLSKAMQSLYTDSALAKSYGLNAYKRFKAIFTSEKMITDYISLYNNIYNTHIK</sequence>
<accession>A0A779QBK2</accession>
<reference evidence="1" key="2">
    <citation type="submission" date="2019-12" db="EMBL/GenBank/DDBJ databases">
        <authorList>
            <consortium name="NCBI Pathogen Detection Project"/>
        </authorList>
    </citation>
    <scope>NUCLEOTIDE SEQUENCE</scope>
    <source>
        <strain evidence="1">EC00751</strain>
    </source>
</reference>
<keyword evidence="1" id="KW-0808">Transferase</keyword>
<dbReference type="RefSeq" id="WP_077513731.1">
    <property type="nucleotide sequence ID" value="NZ_CAJSJB010000004.1"/>
</dbReference>
<dbReference type="InterPro" id="IPR028098">
    <property type="entry name" value="Glyco_trans_4-like_N"/>
</dbReference>
<evidence type="ECO:0000313" key="1">
    <source>
        <dbReference type="EMBL" id="HAH4304717.1"/>
    </source>
</evidence>
<dbReference type="GO" id="GO:0016757">
    <property type="term" value="F:glycosyltransferase activity"/>
    <property type="evidence" value="ECO:0007669"/>
    <property type="project" value="InterPro"/>
</dbReference>
<dbReference type="InterPro" id="IPR050194">
    <property type="entry name" value="Glycosyltransferase_grp1"/>
</dbReference>
<dbReference type="AlphaFoldDB" id="A0A779QBK2"/>
<proteinExistence type="predicted"/>
<dbReference type="PANTHER" id="PTHR45947:SF3">
    <property type="entry name" value="SULFOQUINOVOSYL TRANSFERASE SQD2"/>
    <property type="match status" value="1"/>
</dbReference>
<reference evidence="1" key="1">
    <citation type="journal article" date="2018" name="Genome Biol.">
        <title>SKESA: strategic k-mer extension for scrupulous assemblies.</title>
        <authorList>
            <person name="Souvorov A."/>
            <person name="Agarwala R."/>
            <person name="Lipman D.J."/>
        </authorList>
    </citation>
    <scope>NUCLEOTIDE SEQUENCE</scope>
    <source>
        <strain evidence="1">EC00751</strain>
    </source>
</reference>
<organism evidence="1">
    <name type="scientific">Escherichia coli</name>
    <dbReference type="NCBI Taxonomy" id="562"/>
    <lineage>
        <taxon>Bacteria</taxon>
        <taxon>Pseudomonadati</taxon>
        <taxon>Pseudomonadota</taxon>
        <taxon>Gammaproteobacteria</taxon>
        <taxon>Enterobacterales</taxon>
        <taxon>Enterobacteriaceae</taxon>
        <taxon>Escherichia</taxon>
    </lineage>
</organism>
<dbReference type="Gene3D" id="3.40.50.2000">
    <property type="entry name" value="Glycogen Phosphorylase B"/>
    <property type="match status" value="2"/>
</dbReference>
<dbReference type="CDD" id="cd03795">
    <property type="entry name" value="GT4_WfcD-like"/>
    <property type="match status" value="1"/>
</dbReference>
<protein>
    <submittedName>
        <fullName evidence="1">Glycosyltransferase</fullName>
    </submittedName>
</protein>
<name>A0A779QBK2_ECOLX</name>
<dbReference type="Pfam" id="PF13439">
    <property type="entry name" value="Glyco_transf_4"/>
    <property type="match status" value="1"/>
</dbReference>
<dbReference type="Pfam" id="PF00534">
    <property type="entry name" value="Glycos_transf_1"/>
    <property type="match status" value="1"/>
</dbReference>
<comment type="caution">
    <text evidence="1">The sequence shown here is derived from an EMBL/GenBank/DDBJ whole genome shotgun (WGS) entry which is preliminary data.</text>
</comment>
<dbReference type="SUPFAM" id="SSF53756">
    <property type="entry name" value="UDP-Glycosyltransferase/glycogen phosphorylase"/>
    <property type="match status" value="1"/>
</dbReference>
<gene>
    <name evidence="1" type="ORF">GRC96_00165</name>
</gene>